<dbReference type="EMBL" id="HBUE01277973">
    <property type="protein sequence ID" value="CAG6567346.1"/>
    <property type="molecule type" value="Transcribed_RNA"/>
</dbReference>
<organism evidence="2">
    <name type="scientific">Culex pipiens</name>
    <name type="common">House mosquito</name>
    <dbReference type="NCBI Taxonomy" id="7175"/>
    <lineage>
        <taxon>Eukaryota</taxon>
        <taxon>Metazoa</taxon>
        <taxon>Ecdysozoa</taxon>
        <taxon>Arthropoda</taxon>
        <taxon>Hexapoda</taxon>
        <taxon>Insecta</taxon>
        <taxon>Pterygota</taxon>
        <taxon>Neoptera</taxon>
        <taxon>Endopterygota</taxon>
        <taxon>Diptera</taxon>
        <taxon>Nematocera</taxon>
        <taxon>Culicoidea</taxon>
        <taxon>Culicidae</taxon>
        <taxon>Culicinae</taxon>
        <taxon>Culicini</taxon>
        <taxon>Culex</taxon>
        <taxon>Culex</taxon>
    </lineage>
</organism>
<dbReference type="EMBL" id="HBUE01277981">
    <property type="protein sequence ID" value="CAG6567350.1"/>
    <property type="molecule type" value="Transcribed_RNA"/>
</dbReference>
<dbReference type="AlphaFoldDB" id="A0A8D8DW76"/>
<dbReference type="EMBL" id="HBUE01277970">
    <property type="protein sequence ID" value="CAG6567345.1"/>
    <property type="molecule type" value="Transcribed_RNA"/>
</dbReference>
<feature type="compositionally biased region" description="Low complexity" evidence="1">
    <location>
        <begin position="44"/>
        <end position="79"/>
    </location>
</feature>
<dbReference type="EMBL" id="HBUE01172516">
    <property type="protein sequence ID" value="CAG6515846.1"/>
    <property type="molecule type" value="Transcribed_RNA"/>
</dbReference>
<feature type="region of interest" description="Disordered" evidence="1">
    <location>
        <begin position="1"/>
        <end position="113"/>
    </location>
</feature>
<sequence length="310" mass="34766">MKPYAGLQKGEEEELEEGQNVSYENMLESEDGPVAVTSRNDTAVMSLLETSTVSTSTSSSSTTSSSSSTSMSTTVEVSTEQPTTTTIKPAILSTRPSSTTTSTTLRPTTSTSTVKPVVVTPQPMVFGTRKRTARNNNDYYQYPSIDLDQLDFDDLEYSDVDGMRLKDLLATRFIPDSSEQHHRDQPTNKDCPCATEQPQSAPVNAEDYDYYQDVPTPQPHPPMMHHHANARFARRKRLQRQQPEQASEEYLDPPMPMDGATSMERAERMHGALERIMGIVTIMSHVDNFIQKKTKQSIRRLARLYESSEK</sequence>
<proteinExistence type="predicted"/>
<reference evidence="2" key="1">
    <citation type="submission" date="2021-05" db="EMBL/GenBank/DDBJ databases">
        <authorList>
            <person name="Alioto T."/>
            <person name="Alioto T."/>
            <person name="Gomez Garrido J."/>
        </authorList>
    </citation>
    <scope>NUCLEOTIDE SEQUENCE</scope>
</reference>
<evidence type="ECO:0000256" key="1">
    <source>
        <dbReference type="SAM" id="MobiDB-lite"/>
    </source>
</evidence>
<dbReference type="EMBL" id="HBUE01172524">
    <property type="protein sequence ID" value="CAG6515850.1"/>
    <property type="molecule type" value="Transcribed_RNA"/>
</dbReference>
<protein>
    <submittedName>
        <fullName evidence="2">(northern house mosquito) hypothetical protein</fullName>
    </submittedName>
</protein>
<name>A0A8D8DW76_CULPI</name>
<feature type="region of interest" description="Disordered" evidence="1">
    <location>
        <begin position="176"/>
        <end position="200"/>
    </location>
</feature>
<accession>A0A8D8DW76</accession>
<dbReference type="EMBL" id="HBUE01172513">
    <property type="protein sequence ID" value="CAG6515845.1"/>
    <property type="molecule type" value="Transcribed_RNA"/>
</dbReference>
<dbReference type="EMBL" id="HBUE01277979">
    <property type="protein sequence ID" value="CAG6567349.1"/>
    <property type="molecule type" value="Transcribed_RNA"/>
</dbReference>
<feature type="compositionally biased region" description="Basic and acidic residues" evidence="1">
    <location>
        <begin position="178"/>
        <end position="187"/>
    </location>
</feature>
<feature type="region of interest" description="Disordered" evidence="1">
    <location>
        <begin position="234"/>
        <end position="256"/>
    </location>
</feature>
<evidence type="ECO:0000313" key="2">
    <source>
        <dbReference type="EMBL" id="CAG6515845.1"/>
    </source>
</evidence>
<dbReference type="EMBL" id="HBUE01172522">
    <property type="protein sequence ID" value="CAG6515849.1"/>
    <property type="molecule type" value="Transcribed_RNA"/>
</dbReference>
<feature type="compositionally biased region" description="Low complexity" evidence="1">
    <location>
        <begin position="92"/>
        <end position="113"/>
    </location>
</feature>
<dbReference type="EMBL" id="HBUE01172520">
    <property type="protein sequence ID" value="CAG6515848.1"/>
    <property type="molecule type" value="Transcribed_RNA"/>
</dbReference>
<dbReference type="EMBL" id="HBUE01277977">
    <property type="protein sequence ID" value="CAG6567348.1"/>
    <property type="molecule type" value="Transcribed_RNA"/>
</dbReference>